<reference evidence="1 2" key="1">
    <citation type="journal article" date="2018" name="Sci. Rep.">
        <title>Genomic signatures of local adaptation to the degree of environmental predictability in rotifers.</title>
        <authorList>
            <person name="Franch-Gras L."/>
            <person name="Hahn C."/>
            <person name="Garcia-Roger E.M."/>
            <person name="Carmona M.J."/>
            <person name="Serra M."/>
            <person name="Gomez A."/>
        </authorList>
    </citation>
    <scope>NUCLEOTIDE SEQUENCE [LARGE SCALE GENOMIC DNA]</scope>
    <source>
        <strain evidence="1">HYR1</strain>
    </source>
</reference>
<gene>
    <name evidence="1" type="ORF">BpHYR1_051215</name>
</gene>
<dbReference type="EMBL" id="REGN01000644">
    <property type="protein sequence ID" value="RNA40397.1"/>
    <property type="molecule type" value="Genomic_DNA"/>
</dbReference>
<dbReference type="Proteomes" id="UP000276133">
    <property type="component" value="Unassembled WGS sequence"/>
</dbReference>
<accession>A0A3M7SXI7</accession>
<name>A0A3M7SXI7_BRAPC</name>
<sequence>MVCLECDVSMPRINSNNNLVLGDNFNKRCVWMLTWKSSPVNQVTADKDQIAG</sequence>
<evidence type="ECO:0000313" key="2">
    <source>
        <dbReference type="Proteomes" id="UP000276133"/>
    </source>
</evidence>
<comment type="caution">
    <text evidence="1">The sequence shown here is derived from an EMBL/GenBank/DDBJ whole genome shotgun (WGS) entry which is preliminary data.</text>
</comment>
<keyword evidence="2" id="KW-1185">Reference proteome</keyword>
<proteinExistence type="predicted"/>
<organism evidence="1 2">
    <name type="scientific">Brachionus plicatilis</name>
    <name type="common">Marine rotifer</name>
    <name type="synonym">Brachionus muelleri</name>
    <dbReference type="NCBI Taxonomy" id="10195"/>
    <lineage>
        <taxon>Eukaryota</taxon>
        <taxon>Metazoa</taxon>
        <taxon>Spiralia</taxon>
        <taxon>Gnathifera</taxon>
        <taxon>Rotifera</taxon>
        <taxon>Eurotatoria</taxon>
        <taxon>Monogononta</taxon>
        <taxon>Pseudotrocha</taxon>
        <taxon>Ploima</taxon>
        <taxon>Brachionidae</taxon>
        <taxon>Brachionus</taxon>
    </lineage>
</organism>
<evidence type="ECO:0000313" key="1">
    <source>
        <dbReference type="EMBL" id="RNA40397.1"/>
    </source>
</evidence>
<dbReference type="AlphaFoldDB" id="A0A3M7SXI7"/>
<protein>
    <submittedName>
        <fullName evidence="1">Uncharacterized protein</fullName>
    </submittedName>
</protein>